<sequence>MAMLDPDVVLRGDAVAVKLGGHAELRGAPAVAAFFKGSAQAARPALVDNVMDVAVVPGGQLLLLLRLDIAGDRITGMNVIAEPEDMAAFDLSIVED</sequence>
<accession>A0ABW2B2F5</accession>
<dbReference type="EMBL" id="JBHSWG010000001">
    <property type="protein sequence ID" value="MFC6759759.1"/>
    <property type="molecule type" value="Genomic_DNA"/>
</dbReference>
<evidence type="ECO:0000313" key="2">
    <source>
        <dbReference type="Proteomes" id="UP001596353"/>
    </source>
</evidence>
<evidence type="ECO:0000313" key="1">
    <source>
        <dbReference type="EMBL" id="MFC6759759.1"/>
    </source>
</evidence>
<keyword evidence="2" id="KW-1185">Reference proteome</keyword>
<organism evidence="1 2">
    <name type="scientific">Sulfitobacter porphyrae</name>
    <dbReference type="NCBI Taxonomy" id="1246864"/>
    <lineage>
        <taxon>Bacteria</taxon>
        <taxon>Pseudomonadati</taxon>
        <taxon>Pseudomonadota</taxon>
        <taxon>Alphaproteobacteria</taxon>
        <taxon>Rhodobacterales</taxon>
        <taxon>Roseobacteraceae</taxon>
        <taxon>Sulfitobacter</taxon>
    </lineage>
</organism>
<proteinExistence type="predicted"/>
<dbReference type="Proteomes" id="UP001596353">
    <property type="component" value="Unassembled WGS sequence"/>
</dbReference>
<gene>
    <name evidence="1" type="ORF">ACFQFQ_10040</name>
</gene>
<protein>
    <submittedName>
        <fullName evidence="1">Uncharacterized protein</fullName>
    </submittedName>
</protein>
<comment type="caution">
    <text evidence="1">The sequence shown here is derived from an EMBL/GenBank/DDBJ whole genome shotgun (WGS) entry which is preliminary data.</text>
</comment>
<name>A0ABW2B2F5_9RHOB</name>
<reference evidence="2" key="1">
    <citation type="journal article" date="2019" name="Int. J. Syst. Evol. Microbiol.">
        <title>The Global Catalogue of Microorganisms (GCM) 10K type strain sequencing project: providing services to taxonomists for standard genome sequencing and annotation.</title>
        <authorList>
            <consortium name="The Broad Institute Genomics Platform"/>
            <consortium name="The Broad Institute Genome Sequencing Center for Infectious Disease"/>
            <person name="Wu L."/>
            <person name="Ma J."/>
        </authorList>
    </citation>
    <scope>NUCLEOTIDE SEQUENCE [LARGE SCALE GENOMIC DNA]</scope>
    <source>
        <strain evidence="2">CCUG 66188</strain>
    </source>
</reference>